<feature type="compositionally biased region" description="Low complexity" evidence="1">
    <location>
        <begin position="439"/>
        <end position="452"/>
    </location>
</feature>
<feature type="region of interest" description="Disordered" evidence="1">
    <location>
        <begin position="854"/>
        <end position="919"/>
    </location>
</feature>
<feature type="region of interest" description="Disordered" evidence="1">
    <location>
        <begin position="513"/>
        <end position="694"/>
    </location>
</feature>
<feature type="compositionally biased region" description="Basic and acidic residues" evidence="1">
    <location>
        <begin position="395"/>
        <end position="405"/>
    </location>
</feature>
<dbReference type="InParanoid" id="Q5KMA8"/>
<dbReference type="VEuPathDB" id="FungiDB:CNB02340"/>
<feature type="region of interest" description="Disordered" evidence="1">
    <location>
        <begin position="352"/>
        <end position="466"/>
    </location>
</feature>
<dbReference type="PaxDb" id="214684-Q5KMA8"/>
<dbReference type="RefSeq" id="XP_569161.1">
    <property type="nucleotide sequence ID" value="XM_569161.2"/>
</dbReference>
<dbReference type="Gene3D" id="1.10.20.10">
    <property type="entry name" value="Histone, subunit A"/>
    <property type="match status" value="1"/>
</dbReference>
<feature type="region of interest" description="Disordered" evidence="1">
    <location>
        <begin position="243"/>
        <end position="297"/>
    </location>
</feature>
<feature type="compositionally biased region" description="Polar residues" evidence="1">
    <location>
        <begin position="665"/>
        <end position="687"/>
    </location>
</feature>
<accession>Q5KMA8</accession>
<feature type="compositionally biased region" description="Basic and acidic residues" evidence="1">
    <location>
        <begin position="888"/>
        <end position="897"/>
    </location>
</feature>
<feature type="compositionally biased region" description="Polar residues" evidence="1">
    <location>
        <begin position="279"/>
        <end position="295"/>
    </location>
</feature>
<dbReference type="Proteomes" id="UP000002149">
    <property type="component" value="Chromosome 2"/>
</dbReference>
<proteinExistence type="predicted"/>
<dbReference type="InterPro" id="IPR009072">
    <property type="entry name" value="Histone-fold"/>
</dbReference>
<dbReference type="EMBL" id="AE017342">
    <property type="protein sequence ID" value="AAW41854.1"/>
    <property type="molecule type" value="Genomic_DNA"/>
</dbReference>
<dbReference type="HOGENOM" id="CLU_009533_0_0_1"/>
<feature type="compositionally biased region" description="Basic and acidic residues" evidence="1">
    <location>
        <begin position="361"/>
        <end position="381"/>
    </location>
</feature>
<feature type="region of interest" description="Disordered" evidence="1">
    <location>
        <begin position="1056"/>
        <end position="1075"/>
    </location>
</feature>
<dbReference type="GO" id="GO:0046982">
    <property type="term" value="F:protein heterodimerization activity"/>
    <property type="evidence" value="ECO:0007669"/>
    <property type="project" value="InterPro"/>
</dbReference>
<dbReference type="GeneID" id="3255981"/>
<sequence>MAVAAQPTPYLSAASANALISDLRPTTFSAAALTHLNTLLDELLIALLTAARSLNPLDLRREAIPSFFSGDRGTGDTTGVRALGRNAVAEAEVELRSWQEGRSVWGYPPDGKGSGTRTGRSFPLLQAVELMRAKCVAFSTLAPQDESDQTKEQQAVADWLKVGGDASEETIVPSALWITAIIEHVCEHILSSVARIVARDSGTAVAGPQDLYTALCEDESVWGFFKRMKVKDQLELTIRSSSRSKRFNASRSSPDNRSQGRASPALSTASPGEDASIDTARSTRIGSPSLETSSTGGIAGGIILKGSTLIKRGPTGSPVTKILQRAQHERSGSALSANTRFILGAFHDTYEQEGNQSQDEADGKEAQDEFDKLVRSGETRKVSLTPGRLKSFEAANRKREPHLADIHSPSAGHLNDKRRSHSITRVPVPTGPLTPPPNLVEQSSSPTSVSTPPSRPSLGSRHTNESARKLIARTAKIIQEQDEEEELRGATRSEKESLFGLLADDTFVALESKQTPTKRTVPAVILGTPPPPPPQPPASASSGMRKAALGPINSPSQTKSPSARVKEAFYITPFASNASDADVPSEDDEFVHVQRRNRTEAQELADFFNSEPPPGLMADDESHIGQPKSSKSKGFRGFISKVSLSSKKQDDDKYRPPPAVKQHSRTQGQPLSSTSLSQPNSHSSTAQGKGGRMLEVRKQKSMGNMMTGMQSVFRNDQSEPPLPPAPLAAIEYSAPIFQQQHVSPPRTQTPPKVAPVREPAPAFGENMVYRSPGATFHQTVQSRFGIGSMEKIAGPDVTHASVINPIDPVNMSSESRVRLSSPNRNEKKPLVIGKTTSLTAATTFLTPSKNLSVTPFESPTVSSPACTLSFTTANEGSDGEHSPILARAKPEDQRSSESDQPTLIPASSGVPTEEVGPQSVSLIPRELTSEPVTPRDAVPKQDLVPLRNLLDHATSASECRLLLNAILTQFGVPYPDLEPGQGEGKRGGVEMPEGRVIAWLLAGREGPVGDYLRQPQAVVPVSVAKEDDKKDDTSTTDHDRLITPTRIHSAALPSRFLPLPRGEDTVPPSATTTEFTTDGEISETVEGQVEYVKTGEREEARLVEA</sequence>
<feature type="compositionally biased region" description="Pro residues" evidence="1">
    <location>
        <begin position="528"/>
        <end position="537"/>
    </location>
</feature>
<reference evidence="2 3" key="1">
    <citation type="journal article" date="2005" name="Science">
        <title>The genome of the basidiomycetous yeast and human pathogen Cryptococcus neoformans.</title>
        <authorList>
            <person name="Loftus B.J."/>
            <person name="Fung E."/>
            <person name="Roncaglia P."/>
            <person name="Rowley D."/>
            <person name="Amedeo P."/>
            <person name="Bruno D."/>
            <person name="Vamathevan J."/>
            <person name="Miranda M."/>
            <person name="Anderson I.J."/>
            <person name="Fraser J.A."/>
            <person name="Allen J.E."/>
            <person name="Bosdet I.E."/>
            <person name="Brent M.R."/>
            <person name="Chiu R."/>
            <person name="Doering T.L."/>
            <person name="Donlin M.J."/>
            <person name="D'Souza C.A."/>
            <person name="Fox D.S."/>
            <person name="Grinberg V."/>
            <person name="Fu J."/>
            <person name="Fukushima M."/>
            <person name="Haas B.J."/>
            <person name="Huang J.C."/>
            <person name="Janbon G."/>
            <person name="Jones S.J."/>
            <person name="Koo H.L."/>
            <person name="Krzywinski M.I."/>
            <person name="Kwon-Chung J.K."/>
            <person name="Lengeler K.B."/>
            <person name="Maiti R."/>
            <person name="Marra M.A."/>
            <person name="Marra R.E."/>
            <person name="Mathewson C.A."/>
            <person name="Mitchell T.G."/>
            <person name="Pertea M."/>
            <person name="Riggs F.R."/>
            <person name="Salzberg S.L."/>
            <person name="Schein J.E."/>
            <person name="Shvartsbeyn A."/>
            <person name="Shin H."/>
            <person name="Shumway M."/>
            <person name="Specht C.A."/>
            <person name="Suh B.B."/>
            <person name="Tenney A."/>
            <person name="Utterback T.R."/>
            <person name="Wickes B.L."/>
            <person name="Wortman J.R."/>
            <person name="Wye N.H."/>
            <person name="Kronstad J.W."/>
            <person name="Lodge J.K."/>
            <person name="Heitman J."/>
            <person name="Davis R.W."/>
            <person name="Fraser C.M."/>
            <person name="Hyman R.W."/>
        </authorList>
    </citation>
    <scope>NUCLEOTIDE SEQUENCE [LARGE SCALE GENOMIC DNA]</scope>
    <source>
        <strain evidence="3">JEC21 / ATCC MYA-565</strain>
    </source>
</reference>
<organism evidence="2 3">
    <name type="scientific">Cryptococcus deneoformans (strain JEC21 / ATCC MYA-565)</name>
    <name type="common">Cryptococcus neoformans var. neoformans serotype D</name>
    <dbReference type="NCBI Taxonomy" id="214684"/>
    <lineage>
        <taxon>Eukaryota</taxon>
        <taxon>Fungi</taxon>
        <taxon>Dikarya</taxon>
        <taxon>Basidiomycota</taxon>
        <taxon>Agaricomycotina</taxon>
        <taxon>Tremellomycetes</taxon>
        <taxon>Tremellales</taxon>
        <taxon>Cryptococcaceae</taxon>
        <taxon>Cryptococcus</taxon>
        <taxon>Cryptococcus neoformans species complex</taxon>
    </lineage>
</organism>
<dbReference type="AlphaFoldDB" id="Q5KMA8"/>
<keyword evidence="3" id="KW-1185">Reference proteome</keyword>
<evidence type="ECO:0000313" key="3">
    <source>
        <dbReference type="Proteomes" id="UP000002149"/>
    </source>
</evidence>
<feature type="compositionally biased region" description="Polar residues" evidence="1">
    <location>
        <begin position="249"/>
        <end position="270"/>
    </location>
</feature>
<dbReference type="KEGG" id="cne:CNB02340"/>
<evidence type="ECO:0000256" key="1">
    <source>
        <dbReference type="SAM" id="MobiDB-lite"/>
    </source>
</evidence>
<feature type="compositionally biased region" description="Pro residues" evidence="1">
    <location>
        <begin position="429"/>
        <end position="438"/>
    </location>
</feature>
<name>Q5KMA8_CRYD1</name>
<evidence type="ECO:0000313" key="2">
    <source>
        <dbReference type="EMBL" id="AAW41854.1"/>
    </source>
</evidence>
<accession>Q55XM7</accession>
<protein>
    <submittedName>
        <fullName evidence="2">Uncharacterized protein</fullName>
    </submittedName>
</protein>
<dbReference type="eggNOG" id="ENOG502QRX2">
    <property type="taxonomic scope" value="Eukaryota"/>
</dbReference>
<feature type="compositionally biased region" description="Polar residues" evidence="1">
    <location>
        <begin position="854"/>
        <end position="875"/>
    </location>
</feature>
<gene>
    <name evidence="2" type="ordered locus">CNB02340</name>
</gene>
<dbReference type="OrthoDB" id="5382203at2759"/>